<dbReference type="Proteomes" id="UP000038045">
    <property type="component" value="Unplaced"/>
</dbReference>
<name>A0A0N4ZR70_PARTI</name>
<protein>
    <submittedName>
        <fullName evidence="3">LysM domain-containing protein</fullName>
    </submittedName>
</protein>
<dbReference type="PANTHER" id="PTHR20932">
    <property type="entry name" value="LYSM AND PUTATIVE PEPTIDOGLYCAN-BINDING DOMAIN-CONTAINING PROTEIN"/>
    <property type="match status" value="1"/>
</dbReference>
<evidence type="ECO:0000259" key="1">
    <source>
        <dbReference type="PROSITE" id="PS51782"/>
    </source>
</evidence>
<dbReference type="InterPro" id="IPR018392">
    <property type="entry name" value="LysM"/>
</dbReference>
<dbReference type="SUPFAM" id="SSF54106">
    <property type="entry name" value="LysM domain"/>
    <property type="match status" value="1"/>
</dbReference>
<dbReference type="PANTHER" id="PTHR20932:SF8">
    <property type="entry name" value="LD22649P"/>
    <property type="match status" value="1"/>
</dbReference>
<dbReference type="InterPro" id="IPR045030">
    <property type="entry name" value="LYSM1-4"/>
</dbReference>
<organism evidence="2 3">
    <name type="scientific">Parastrongyloides trichosuri</name>
    <name type="common">Possum-specific nematode worm</name>
    <dbReference type="NCBI Taxonomy" id="131310"/>
    <lineage>
        <taxon>Eukaryota</taxon>
        <taxon>Metazoa</taxon>
        <taxon>Ecdysozoa</taxon>
        <taxon>Nematoda</taxon>
        <taxon>Chromadorea</taxon>
        <taxon>Rhabditida</taxon>
        <taxon>Tylenchina</taxon>
        <taxon>Panagrolaimomorpha</taxon>
        <taxon>Strongyloidoidea</taxon>
        <taxon>Strongyloididae</taxon>
        <taxon>Parastrongyloides</taxon>
    </lineage>
</organism>
<reference evidence="3" key="1">
    <citation type="submission" date="2017-02" db="UniProtKB">
        <authorList>
            <consortium name="WormBaseParasite"/>
        </authorList>
    </citation>
    <scope>IDENTIFICATION</scope>
</reference>
<evidence type="ECO:0000313" key="2">
    <source>
        <dbReference type="Proteomes" id="UP000038045"/>
    </source>
</evidence>
<dbReference type="AlphaFoldDB" id="A0A0N4ZR70"/>
<feature type="domain" description="LysM" evidence="1">
    <location>
        <begin position="49"/>
        <end position="93"/>
    </location>
</feature>
<evidence type="ECO:0000313" key="3">
    <source>
        <dbReference type="WBParaSite" id="PTRK_0001100550.1"/>
    </source>
</evidence>
<dbReference type="InterPro" id="IPR036779">
    <property type="entry name" value="LysM_dom_sf"/>
</dbReference>
<dbReference type="PROSITE" id="PS51782">
    <property type="entry name" value="LYSM"/>
    <property type="match status" value="1"/>
</dbReference>
<keyword evidence="2" id="KW-1185">Reference proteome</keyword>
<dbReference type="WBParaSite" id="PTRK_0001100550.1">
    <property type="protein sequence ID" value="PTRK_0001100550.1"/>
    <property type="gene ID" value="PTRK_0001100550"/>
</dbReference>
<accession>A0A0N4ZR70</accession>
<sequence length="179" mass="20904">MSISSFDGTSEYTFLFHSTQRYRRYGSCNDLNSQDNHYNINKLKRISIVEHKISPNETLQSICLKYDSNISEVKRINKLWNNESFYTRKCIKIPVFINNVSKNNIEVIKDNENEYDCISNNNYNNVPIINSNEKSLCKNSSNESIKELFNRIDKNTKKSIKAVMKMEKNIEVIGGIKKK</sequence>
<dbReference type="STRING" id="131310.A0A0N4ZR70"/>
<proteinExistence type="predicted"/>
<dbReference type="Gene3D" id="3.10.350.10">
    <property type="entry name" value="LysM domain"/>
    <property type="match status" value="1"/>
</dbReference>